<dbReference type="InterPro" id="IPR025178">
    <property type="entry name" value="Lnb_N"/>
</dbReference>
<keyword evidence="1" id="KW-1133">Transmembrane helix</keyword>
<dbReference type="Pfam" id="PF13387">
    <property type="entry name" value="Lnb_N"/>
    <property type="match status" value="1"/>
</dbReference>
<name>A0A5B9QMR7_9BACT</name>
<protein>
    <recommendedName>
        <fullName evidence="2">Lnb N-terminal periplasmic domain-containing protein</fullName>
    </recommendedName>
</protein>
<evidence type="ECO:0000259" key="2">
    <source>
        <dbReference type="Pfam" id="PF13387"/>
    </source>
</evidence>
<reference evidence="3 4" key="1">
    <citation type="submission" date="2019-08" db="EMBL/GenBank/DDBJ databases">
        <title>Deep-cultivation of Planctomycetes and their phenomic and genomic characterization uncovers novel biology.</title>
        <authorList>
            <person name="Wiegand S."/>
            <person name="Jogler M."/>
            <person name="Boedeker C."/>
            <person name="Pinto D."/>
            <person name="Vollmers J."/>
            <person name="Rivas-Marin E."/>
            <person name="Kohn T."/>
            <person name="Peeters S.H."/>
            <person name="Heuer A."/>
            <person name="Rast P."/>
            <person name="Oberbeckmann S."/>
            <person name="Bunk B."/>
            <person name="Jeske O."/>
            <person name="Meyerdierks A."/>
            <person name="Storesund J.E."/>
            <person name="Kallscheuer N."/>
            <person name="Luecker S."/>
            <person name="Lage O.M."/>
            <person name="Pohl T."/>
            <person name="Merkel B.J."/>
            <person name="Hornburger P."/>
            <person name="Mueller R.-W."/>
            <person name="Bruemmer F."/>
            <person name="Labrenz M."/>
            <person name="Spormann A.M."/>
            <person name="Op den Camp H."/>
            <person name="Overmann J."/>
            <person name="Amann R."/>
            <person name="Jetten M.S.M."/>
            <person name="Mascher T."/>
            <person name="Medema M.H."/>
            <person name="Devos D.P."/>
            <person name="Kaster A.-K."/>
            <person name="Ovreas L."/>
            <person name="Rohde M."/>
            <person name="Galperin M.Y."/>
            <person name="Jogler C."/>
        </authorList>
    </citation>
    <scope>NUCLEOTIDE SEQUENCE [LARGE SCALE GENOMIC DNA]</scope>
    <source>
        <strain evidence="3 4">UC8</strain>
    </source>
</reference>
<dbReference type="EMBL" id="CP042914">
    <property type="protein sequence ID" value="QEG38306.1"/>
    <property type="molecule type" value="Genomic_DNA"/>
</dbReference>
<evidence type="ECO:0000313" key="3">
    <source>
        <dbReference type="EMBL" id="QEG38306.1"/>
    </source>
</evidence>
<dbReference type="KEGG" id="rul:UC8_02620"/>
<accession>A0A5B9QMR7</accession>
<evidence type="ECO:0000256" key="1">
    <source>
        <dbReference type="SAM" id="Phobius"/>
    </source>
</evidence>
<sequence>MGLCPWLHDAAAPRLKSVLLLTYCLLTYCLLPCFLLACLGCSSLRSTERVIRSLPDAVADQPRQDRDWLPYQAVLAYAETDRQGATIRNVRQCRWTSDQEAVIQYSDWKIRWEDVRSVDFIVVPFDNTPSLAHTMLSFGMADGRHLAASVEARLQQGESFSAVAGSVRQFELIYVLADEVDLLGLRAEHRQDDVYLYRSIATPEQAAELLRHVLRRTNQLAAQPEFYDSIANNCTTNLIEHINHISPETVPSTLQNLLPGHSDSMAYDLGLLATPLPFEQARKQANVTMRIRQHLKDPDFSQRIRH</sequence>
<organism evidence="3 4">
    <name type="scientific">Roseimaritima ulvae</name>
    <dbReference type="NCBI Taxonomy" id="980254"/>
    <lineage>
        <taxon>Bacteria</taxon>
        <taxon>Pseudomonadati</taxon>
        <taxon>Planctomycetota</taxon>
        <taxon>Planctomycetia</taxon>
        <taxon>Pirellulales</taxon>
        <taxon>Pirellulaceae</taxon>
        <taxon>Roseimaritima</taxon>
    </lineage>
</organism>
<feature type="transmembrane region" description="Helical" evidence="1">
    <location>
        <begin position="20"/>
        <end position="44"/>
    </location>
</feature>
<dbReference type="AlphaFoldDB" id="A0A5B9QMR7"/>
<keyword evidence="1" id="KW-0812">Transmembrane</keyword>
<keyword evidence="4" id="KW-1185">Reference proteome</keyword>
<evidence type="ECO:0000313" key="4">
    <source>
        <dbReference type="Proteomes" id="UP000325286"/>
    </source>
</evidence>
<keyword evidence="1" id="KW-0472">Membrane</keyword>
<dbReference type="Proteomes" id="UP000325286">
    <property type="component" value="Chromosome"/>
</dbReference>
<feature type="domain" description="Lnb N-terminal periplasmic" evidence="2">
    <location>
        <begin position="109"/>
        <end position="259"/>
    </location>
</feature>
<proteinExistence type="predicted"/>
<gene>
    <name evidence="3" type="ORF">UC8_02620</name>
</gene>